<dbReference type="Proteomes" id="UP001205910">
    <property type="component" value="Unassembled WGS sequence"/>
</dbReference>
<dbReference type="EMBL" id="BQFK01000004">
    <property type="protein sequence ID" value="GJJ43313.1"/>
    <property type="molecule type" value="Genomic_DNA"/>
</dbReference>
<feature type="binding site" evidence="10">
    <location>
        <position position="208"/>
    </location>
    <ligand>
        <name>substrate</name>
    </ligand>
</feature>
<feature type="binding site" evidence="10">
    <location>
        <position position="326"/>
    </location>
    <ligand>
        <name>substrate</name>
    </ligand>
</feature>
<dbReference type="InterPro" id="IPR036291">
    <property type="entry name" value="NAD(P)-bd_dom_sf"/>
</dbReference>
<reference evidence="13 14" key="1">
    <citation type="submission" date="2021-11" db="EMBL/GenBank/DDBJ databases">
        <title>Whole genome sequences of diphtheriae toxin producing Corynebacterium ulcerans isolates from cats in Osaka, Japan.</title>
        <authorList>
            <person name="Umeda K."/>
            <person name="Hirai Y."/>
        </authorList>
    </citation>
    <scope>NUCLEOTIDE SEQUENCE [LARGE SCALE GENOMIC DNA]</scope>
    <source>
        <strain evidence="13 14">12109B-1</strain>
    </source>
</reference>
<dbReference type="PIRSF" id="PIRSF500134">
    <property type="entry name" value="UDPglc_DH_bac"/>
    <property type="match status" value="1"/>
</dbReference>
<accession>A0ABD0BH58</accession>
<comment type="catalytic activity">
    <reaction evidence="6 8">
        <text>UDP-alpha-D-glucose + 2 NAD(+) + H2O = UDP-alpha-D-glucuronate + 2 NADH + 3 H(+)</text>
        <dbReference type="Rhea" id="RHEA:23596"/>
        <dbReference type="ChEBI" id="CHEBI:15377"/>
        <dbReference type="ChEBI" id="CHEBI:15378"/>
        <dbReference type="ChEBI" id="CHEBI:57540"/>
        <dbReference type="ChEBI" id="CHEBI:57945"/>
        <dbReference type="ChEBI" id="CHEBI:58052"/>
        <dbReference type="ChEBI" id="CHEBI:58885"/>
        <dbReference type="EC" id="1.1.1.22"/>
    </reaction>
</comment>
<evidence type="ECO:0000256" key="7">
    <source>
        <dbReference type="ARBA" id="ARBA00053241"/>
    </source>
</evidence>
<feature type="domain" description="UDP-glucose/GDP-mannose dehydrogenase C-terminal" evidence="12">
    <location>
        <begin position="319"/>
        <end position="420"/>
    </location>
</feature>
<dbReference type="NCBIfam" id="TIGR03026">
    <property type="entry name" value="NDP-sugDHase"/>
    <property type="match status" value="1"/>
</dbReference>
<dbReference type="InterPro" id="IPR028357">
    <property type="entry name" value="UDPglc_DH_bac"/>
</dbReference>
<dbReference type="EC" id="1.1.1.22" evidence="3 8"/>
<name>A0ABD0BH58_CORUL</name>
<comment type="pathway">
    <text evidence="1">Nucleotide-sugar biosynthesis; UDP-alpha-D-glucuronate biosynthesis; UDP-alpha-D-glucuronate from UDP-alpha-D-glucose: step 1/1.</text>
</comment>
<evidence type="ECO:0000256" key="5">
    <source>
        <dbReference type="ARBA" id="ARBA00023027"/>
    </source>
</evidence>
<dbReference type="InterPro" id="IPR014027">
    <property type="entry name" value="UDP-Glc/GDP-Man_DH_C"/>
</dbReference>
<sequence>MQLSVIGTGYLGATHAACMAKLGHEVVGVDIDAAKVAALRAGNPPFFEPGLAELLARHNGRGLDFTTDISHAAQSASVHFITVGTPGSLASASIDTGFVESALRSLVPLLRGTHLIVGKSTVPVGTAARLERLCRELSHPDADVELAWNPEFLREGHAVGDTLRPDRIVLGSRPEGRAVAILRDVYAEALAGGTPLIVTDFASAELSKLAANAFLATKVSFINAIAEVCEAQGGDVVAVAQTMGCDARIGAEFLGSGLGFGGGCLPKDVRGFAAKASDMGAAGAAELLWGVEKLNRQLPRAYADALNHMLGGLCGAQVAFLGCAFKPGSDDVRESPALALAQQLAHKGACVRVYDPQAMGTARSVAPELDYVESVAQALIDADAIVLATEWPEFVSLDPRFAEGLVRKKNILDARNVVDKLRWSGWTLYQRGRRV</sequence>
<feature type="binding site" evidence="11">
    <location>
        <position position="35"/>
    </location>
    <ligand>
        <name>NAD(+)</name>
        <dbReference type="ChEBI" id="CHEBI:57540"/>
    </ligand>
</feature>
<evidence type="ECO:0000259" key="12">
    <source>
        <dbReference type="SMART" id="SM00984"/>
    </source>
</evidence>
<evidence type="ECO:0000256" key="2">
    <source>
        <dbReference type="ARBA" id="ARBA00006601"/>
    </source>
</evidence>
<dbReference type="SUPFAM" id="SSF48179">
    <property type="entry name" value="6-phosphogluconate dehydrogenase C-terminal domain-like"/>
    <property type="match status" value="1"/>
</dbReference>
<evidence type="ECO:0000256" key="1">
    <source>
        <dbReference type="ARBA" id="ARBA00004701"/>
    </source>
</evidence>
<dbReference type="RefSeq" id="WP_014836874.1">
    <property type="nucleotide sequence ID" value="NZ_AP019662.1"/>
</dbReference>
<dbReference type="PIRSF" id="PIRSF000124">
    <property type="entry name" value="UDPglc_GDPman_dh"/>
    <property type="match status" value="1"/>
</dbReference>
<feature type="binding site" evidence="10">
    <location>
        <begin position="152"/>
        <end position="155"/>
    </location>
    <ligand>
        <name>substrate</name>
    </ligand>
</feature>
<feature type="binding site" evidence="10">
    <location>
        <position position="261"/>
    </location>
    <ligand>
        <name>substrate</name>
    </ligand>
</feature>
<keyword evidence="5 8" id="KW-0520">NAD</keyword>
<feature type="binding site" evidence="11">
    <location>
        <position position="30"/>
    </location>
    <ligand>
        <name>NAD(+)</name>
        <dbReference type="ChEBI" id="CHEBI:57540"/>
    </ligand>
</feature>
<dbReference type="InterPro" id="IPR014026">
    <property type="entry name" value="UDP-Glc/GDP-Man_DH_dimer"/>
</dbReference>
<dbReference type="SMART" id="SM00984">
    <property type="entry name" value="UDPG_MGDP_dh_C"/>
    <property type="match status" value="1"/>
</dbReference>
<dbReference type="Gene3D" id="3.40.50.720">
    <property type="entry name" value="NAD(P)-binding Rossmann-like Domain"/>
    <property type="match status" value="2"/>
</dbReference>
<evidence type="ECO:0000313" key="14">
    <source>
        <dbReference type="Proteomes" id="UP001205910"/>
    </source>
</evidence>
<dbReference type="Pfam" id="PF03720">
    <property type="entry name" value="UDPG_MGDP_dh_C"/>
    <property type="match status" value="1"/>
</dbReference>
<keyword evidence="4 8" id="KW-0560">Oxidoreductase</keyword>
<evidence type="ECO:0000256" key="9">
    <source>
        <dbReference type="PIRSR" id="PIRSR500134-1"/>
    </source>
</evidence>
<feature type="binding site" evidence="11">
    <location>
        <position position="121"/>
    </location>
    <ligand>
        <name>NAD(+)</name>
        <dbReference type="ChEBI" id="CHEBI:57540"/>
    </ligand>
</feature>
<feature type="binding site" evidence="11">
    <location>
        <position position="85"/>
    </location>
    <ligand>
        <name>NAD(+)</name>
        <dbReference type="ChEBI" id="CHEBI:57540"/>
    </ligand>
</feature>
<proteinExistence type="inferred from homology"/>
<dbReference type="InterPro" id="IPR017476">
    <property type="entry name" value="UDP-Glc/GDP-Man"/>
</dbReference>
<dbReference type="AlphaFoldDB" id="A0ABD0BH58"/>
<protein>
    <recommendedName>
        <fullName evidence="3 8">UDP-glucose 6-dehydrogenase</fullName>
        <ecNumber evidence="3 8">1.1.1.22</ecNumber>
    </recommendedName>
</protein>
<dbReference type="PANTHER" id="PTHR43750">
    <property type="entry name" value="UDP-GLUCOSE 6-DEHYDROGENASE TUAD"/>
    <property type="match status" value="1"/>
</dbReference>
<feature type="binding site" evidence="10">
    <location>
        <begin position="253"/>
        <end position="257"/>
    </location>
    <ligand>
        <name>substrate</name>
    </ligand>
</feature>
<dbReference type="Pfam" id="PF03721">
    <property type="entry name" value="UDPG_MGDP_dh_N"/>
    <property type="match status" value="1"/>
</dbReference>
<evidence type="ECO:0000256" key="10">
    <source>
        <dbReference type="PIRSR" id="PIRSR500134-2"/>
    </source>
</evidence>
<dbReference type="InterPro" id="IPR001732">
    <property type="entry name" value="UDP-Glc/GDP-Man_DH_N"/>
</dbReference>
<comment type="function">
    <text evidence="7">Catalyzes the conversion of UDP-glucose into UDP-glucuronate, one of the precursors of teichuronic acid.</text>
</comment>
<dbReference type="GO" id="GO:0003979">
    <property type="term" value="F:UDP-glucose 6-dehydrogenase activity"/>
    <property type="evidence" value="ECO:0007669"/>
    <property type="project" value="UniProtKB-EC"/>
</dbReference>
<feature type="binding site" evidence="11">
    <location>
        <position position="155"/>
    </location>
    <ligand>
        <name>NAD(+)</name>
        <dbReference type="ChEBI" id="CHEBI:57540"/>
    </ligand>
</feature>
<evidence type="ECO:0000256" key="8">
    <source>
        <dbReference type="PIRNR" id="PIRNR000124"/>
    </source>
</evidence>
<evidence type="ECO:0000256" key="11">
    <source>
        <dbReference type="PIRSR" id="PIRSR500134-3"/>
    </source>
</evidence>
<comment type="caution">
    <text evidence="13">The sequence shown here is derived from an EMBL/GenBank/DDBJ whole genome shotgun (WGS) entry which is preliminary data.</text>
</comment>
<dbReference type="Pfam" id="PF00984">
    <property type="entry name" value="UDPG_MGDP_dh"/>
    <property type="match status" value="1"/>
</dbReference>
<evidence type="ECO:0000256" key="6">
    <source>
        <dbReference type="ARBA" id="ARBA00047473"/>
    </source>
</evidence>
<evidence type="ECO:0000256" key="4">
    <source>
        <dbReference type="ARBA" id="ARBA00023002"/>
    </source>
</evidence>
<dbReference type="PANTHER" id="PTHR43750:SF3">
    <property type="entry name" value="UDP-GLUCOSE 6-DEHYDROGENASE TUAD"/>
    <property type="match status" value="1"/>
</dbReference>
<evidence type="ECO:0000313" key="13">
    <source>
        <dbReference type="EMBL" id="GJJ43313.1"/>
    </source>
</evidence>
<dbReference type="Gene3D" id="1.20.5.100">
    <property type="entry name" value="Cytochrome c1, transmembrane anchor, C-terminal"/>
    <property type="match status" value="1"/>
</dbReference>
<feature type="binding site" evidence="11">
    <location>
        <position position="267"/>
    </location>
    <ligand>
        <name>NAD(+)</name>
        <dbReference type="ChEBI" id="CHEBI:57540"/>
    </ligand>
</feature>
<gene>
    <name evidence="13" type="ORF">CULCOIPH005_15020</name>
</gene>
<dbReference type="InterPro" id="IPR036220">
    <property type="entry name" value="UDP-Glc/GDP-Man_DH_C_sf"/>
</dbReference>
<dbReference type="InterPro" id="IPR008927">
    <property type="entry name" value="6-PGluconate_DH-like_C_sf"/>
</dbReference>
<organism evidence="13 14">
    <name type="scientific">Corynebacterium ulcerans</name>
    <dbReference type="NCBI Taxonomy" id="65058"/>
    <lineage>
        <taxon>Bacteria</taxon>
        <taxon>Bacillati</taxon>
        <taxon>Actinomycetota</taxon>
        <taxon>Actinomycetes</taxon>
        <taxon>Mycobacteriales</taxon>
        <taxon>Corynebacteriaceae</taxon>
        <taxon>Corynebacterium</taxon>
    </lineage>
</organism>
<dbReference type="SUPFAM" id="SSF51735">
    <property type="entry name" value="NAD(P)-binding Rossmann-fold domains"/>
    <property type="match status" value="1"/>
</dbReference>
<dbReference type="KEGG" id="cuz:Cul05146_2128"/>
<feature type="binding site" evidence="11">
    <location>
        <position position="333"/>
    </location>
    <ligand>
        <name>NAD(+)</name>
        <dbReference type="ChEBI" id="CHEBI:57540"/>
    </ligand>
</feature>
<comment type="similarity">
    <text evidence="2 8">Belongs to the UDP-glucose/GDP-mannose dehydrogenase family.</text>
</comment>
<evidence type="ECO:0000256" key="3">
    <source>
        <dbReference type="ARBA" id="ARBA00012954"/>
    </source>
</evidence>
<dbReference type="FunFam" id="1.20.5.100:FF:000001">
    <property type="entry name" value="UDP-glucose 6-dehydrogenase"/>
    <property type="match status" value="1"/>
</dbReference>
<dbReference type="SUPFAM" id="SSF52413">
    <property type="entry name" value="UDP-glucose/GDP-mannose dehydrogenase C-terminal domain"/>
    <property type="match status" value="1"/>
</dbReference>
<feature type="active site" description="Nucleophile" evidence="9">
    <location>
        <position position="264"/>
    </location>
</feature>